<evidence type="ECO:0000313" key="3">
    <source>
        <dbReference type="Proteomes" id="UP000233343"/>
    </source>
</evidence>
<keyword evidence="3" id="KW-1185">Reference proteome</keyword>
<proteinExistence type="predicted"/>
<name>A0A2N0ZJB3_9BACI</name>
<gene>
    <name evidence="2" type="ORF">CWS20_06930</name>
</gene>
<evidence type="ECO:0000259" key="1">
    <source>
        <dbReference type="Pfam" id="PF13452"/>
    </source>
</evidence>
<organism evidence="2 3">
    <name type="scientific">Cytobacillus horneckiae</name>
    <dbReference type="NCBI Taxonomy" id="549687"/>
    <lineage>
        <taxon>Bacteria</taxon>
        <taxon>Bacillati</taxon>
        <taxon>Bacillota</taxon>
        <taxon>Bacilli</taxon>
        <taxon>Bacillales</taxon>
        <taxon>Bacillaceae</taxon>
        <taxon>Cytobacillus</taxon>
    </lineage>
</organism>
<dbReference type="PANTHER" id="PTHR43664">
    <property type="entry name" value="MONOAMINE OXIDASE-RELATED"/>
    <property type="match status" value="1"/>
</dbReference>
<comment type="caution">
    <text evidence="2">The sequence shown here is derived from an EMBL/GenBank/DDBJ whole genome shotgun (WGS) entry which is preliminary data.</text>
</comment>
<dbReference type="InterPro" id="IPR039569">
    <property type="entry name" value="FAS1-like_DH_region"/>
</dbReference>
<dbReference type="InterPro" id="IPR029069">
    <property type="entry name" value="HotDog_dom_sf"/>
</dbReference>
<dbReference type="Gene3D" id="3.10.129.10">
    <property type="entry name" value="Hotdog Thioesterase"/>
    <property type="match status" value="1"/>
</dbReference>
<sequence>MDLSVGSKISFRRTFTKEDVETFTKVSWDEGTHHITPDDKGRLVIQGLLTATLPTKIGGENDVLAHTMNFNFLKPVYTGDTITCEAIIEKYTQKENGRVSIQASFTCINQEDVEVMKGVFAGVIL</sequence>
<accession>A0A2N0ZJB3</accession>
<dbReference type="EMBL" id="PISD01000013">
    <property type="protein sequence ID" value="PKG29598.1"/>
    <property type="molecule type" value="Genomic_DNA"/>
</dbReference>
<protein>
    <submittedName>
        <fullName evidence="2">Enoyl-CoA hydratase</fullName>
    </submittedName>
</protein>
<evidence type="ECO:0000313" key="2">
    <source>
        <dbReference type="EMBL" id="PKG29598.1"/>
    </source>
</evidence>
<dbReference type="AlphaFoldDB" id="A0A2N0ZJB3"/>
<dbReference type="SUPFAM" id="SSF54637">
    <property type="entry name" value="Thioesterase/thiol ester dehydrase-isomerase"/>
    <property type="match status" value="1"/>
</dbReference>
<dbReference type="Pfam" id="PF13452">
    <property type="entry name" value="FAS1_DH_region"/>
    <property type="match status" value="1"/>
</dbReference>
<reference evidence="2 3" key="1">
    <citation type="journal article" date="2010" name="Int. J. Syst. Evol. Microbiol.">
        <title>Bacillus horneckiae sp. nov., isolated from a spacecraft-assembly clean room.</title>
        <authorList>
            <person name="Vaishampayan P."/>
            <person name="Probst A."/>
            <person name="Krishnamurthi S."/>
            <person name="Ghosh S."/>
            <person name="Osman S."/>
            <person name="McDowall A."/>
            <person name="Ruckmani A."/>
            <person name="Mayilraj S."/>
            <person name="Venkateswaran K."/>
        </authorList>
    </citation>
    <scope>NUCLEOTIDE SEQUENCE [LARGE SCALE GENOMIC DNA]</scope>
    <source>
        <strain evidence="3">1PO1SC</strain>
    </source>
</reference>
<feature type="domain" description="FAS1-like dehydratase" evidence="1">
    <location>
        <begin position="61"/>
        <end position="117"/>
    </location>
</feature>
<dbReference type="InterPro" id="IPR052342">
    <property type="entry name" value="MCH/BMMD"/>
</dbReference>
<dbReference type="Proteomes" id="UP000233343">
    <property type="component" value="Unassembled WGS sequence"/>
</dbReference>
<dbReference type="RefSeq" id="WP_066194200.1">
    <property type="nucleotide sequence ID" value="NZ_JAFDQP010000010.1"/>
</dbReference>
<dbReference type="PANTHER" id="PTHR43664:SF1">
    <property type="entry name" value="BETA-METHYLMALYL-COA DEHYDRATASE"/>
    <property type="match status" value="1"/>
</dbReference>